<proteinExistence type="inferred from homology"/>
<evidence type="ECO:0000256" key="13">
    <source>
        <dbReference type="ARBA" id="ARBA00022833"/>
    </source>
</evidence>
<dbReference type="SUPFAM" id="SSF74924">
    <property type="entry name" value="Cap-Gly domain"/>
    <property type="match status" value="3"/>
</dbReference>
<dbReference type="PANTHER" id="PTHR11830">
    <property type="entry name" value="40S RIBOSOMAL PROTEIN S3A"/>
    <property type="match status" value="1"/>
</dbReference>
<evidence type="ECO:0000256" key="5">
    <source>
        <dbReference type="ARBA" id="ARBA00012759"/>
    </source>
</evidence>
<feature type="region of interest" description="Disordered" evidence="14">
    <location>
        <begin position="20"/>
        <end position="45"/>
    </location>
</feature>
<gene>
    <name evidence="17" type="ORF">RRG08_022539</name>
</gene>
<protein>
    <recommendedName>
        <fullName evidence="5">ubiquitinyl hydrolase 1</fullName>
        <ecNumber evidence="5">3.4.19.12</ecNumber>
    </recommendedName>
</protein>
<evidence type="ECO:0000256" key="2">
    <source>
        <dbReference type="ARBA" id="ARBA00004300"/>
    </source>
</evidence>
<keyword evidence="18" id="KW-1185">Reference proteome</keyword>
<keyword evidence="8" id="KW-0645">Protease</keyword>
<dbReference type="Gene3D" id="2.30.30.190">
    <property type="entry name" value="CAP Gly-rich-like domain"/>
    <property type="match status" value="3"/>
</dbReference>
<reference evidence="17" key="1">
    <citation type="journal article" date="2023" name="G3 (Bethesda)">
        <title>A reference genome for the long-term kleptoplast-retaining sea slug Elysia crispata morphotype clarki.</title>
        <authorList>
            <person name="Eastman K.E."/>
            <person name="Pendleton A.L."/>
            <person name="Shaikh M.A."/>
            <person name="Suttiyut T."/>
            <person name="Ogas R."/>
            <person name="Tomko P."/>
            <person name="Gavelis G."/>
            <person name="Widhalm J.R."/>
            <person name="Wisecaver J.H."/>
        </authorList>
    </citation>
    <scope>NUCLEOTIDE SEQUENCE</scope>
    <source>
        <strain evidence="17">ECLA1</strain>
    </source>
</reference>
<evidence type="ECO:0000256" key="12">
    <source>
        <dbReference type="ARBA" id="ARBA00022807"/>
    </source>
</evidence>
<dbReference type="Gene3D" id="3.90.70.10">
    <property type="entry name" value="Cysteine proteinases"/>
    <property type="match status" value="1"/>
</dbReference>
<dbReference type="InterPro" id="IPR000938">
    <property type="entry name" value="CAP-Gly_domain"/>
</dbReference>
<evidence type="ECO:0000313" key="17">
    <source>
        <dbReference type="EMBL" id="KAK3761135.1"/>
    </source>
</evidence>
<dbReference type="GO" id="GO:0046872">
    <property type="term" value="F:metal ion binding"/>
    <property type="evidence" value="ECO:0007669"/>
    <property type="project" value="UniProtKB-KW"/>
</dbReference>
<dbReference type="InterPro" id="IPR036859">
    <property type="entry name" value="CAP-Gly_dom_sf"/>
</dbReference>
<dbReference type="GO" id="GO:0005813">
    <property type="term" value="C:centrosome"/>
    <property type="evidence" value="ECO:0007669"/>
    <property type="project" value="UniProtKB-SubCell"/>
</dbReference>
<evidence type="ECO:0000256" key="1">
    <source>
        <dbReference type="ARBA" id="ARBA00000707"/>
    </source>
</evidence>
<dbReference type="InterPro" id="IPR028889">
    <property type="entry name" value="USP"/>
</dbReference>
<dbReference type="AlphaFoldDB" id="A0AAE0Z1U4"/>
<evidence type="ECO:0000256" key="10">
    <source>
        <dbReference type="ARBA" id="ARBA00022786"/>
    </source>
</evidence>
<evidence type="ECO:0000256" key="6">
    <source>
        <dbReference type="ARBA" id="ARBA00022490"/>
    </source>
</evidence>
<feature type="domain" description="CAP-Gly" evidence="16">
    <location>
        <begin position="159"/>
        <end position="201"/>
    </location>
</feature>
<dbReference type="PROSITE" id="PS50245">
    <property type="entry name" value="CAP_GLY_2"/>
    <property type="match status" value="2"/>
</dbReference>
<evidence type="ECO:0000259" key="16">
    <source>
        <dbReference type="PROSITE" id="PS50245"/>
    </source>
</evidence>
<comment type="caution">
    <text evidence="17">The sequence shown here is derived from an EMBL/GenBank/DDBJ whole genome shotgun (WGS) entry which is preliminary data.</text>
</comment>
<accession>A0AAE0Z1U4</accession>
<sequence length="994" mass="111069">MNDPLNCHYFILLKKKHGRRRVHTSHVSGRGKNQEKNRGQTESSQPHLEVLAGSLLLLVEEISSHGRLEYELEILDEASEGEPDCAVRVNCTPGEDVRGLPLQVLELLRPIPTCKERLEVFNDSTWLNDGTQSRVGDRVFVKLKGELGEISGVIRFKGSEVQESKGILFGVELEESKGSCDGTYKGIQYFKTSPGKAVFVALHKIRRSKDVWQAQTRMRAEAEGDNFLKATNMQGQTVLAIGERIVWMSDDGPEKGVVKWVGCLPGDISSNTTVGVEFDRKVGSGTGKFKDKRLFFAKQGHASLIPLMGLMKEAEFDGAAAFPNNFSHLQEQEFQEVLFKDTPRPFASTHHNLSDQHGRSSNLGFPQIPLANFRATNMSSPGEIMTTSSGVHDVGAGAQALTGSAALGYLAPSEGHMQQQYQDMLLAKLTPDFYLGMRGSSEVAASSGTNPLYEHSKMLEKAAVQPSPPPTWSPKPAVKPPQVLDPDLGVGSLVQVQVKEPIYGIIRWIGVTDDQSGKKTAGLELEEDLSAATDGVYIGKRYFTCPPKRALFVPLHRCSKDKRYNFSTNVNKLPNAFGGQLTPDIPGDVPPPEVLTQGALNNICGKDRGIQGHHNSCYLDATLFCMFYFTTVFDAIFNRPANAEDLLEYPEVQRVLKEGIVNPLRKFNYVRADKVLKLRELLDKLGTVPGMMGEEKDPEEFLNALLTQIMKADPILQLSSGQHAYFYQLFIEEDEKLLLPTTQKLVELSFLQGNVKLKEVPPCLMIQMPRFGKDYKMFHRIVPSLELDITHIVENCPRDCIVCGGLATYECKDCYQVHGPGLNTTAFCEPCVNKSHKHMSRRSHQPKPITTNEDFLAHYEKLKLQHRQMQSGDERNGGLGDDIDNIPLPRETMELFAVICIQTSHYVSFVKCGLGRDAPWVFFDSMADRMGEQGGYNIPEVVHVPKFAEWLDKNFMQDLHSKNTDDKELPEHLRRVLCDGYMCMYQSSTVMMYQ</sequence>
<dbReference type="InterPro" id="IPR001394">
    <property type="entry name" value="Peptidase_C19_UCH"/>
</dbReference>
<dbReference type="EC" id="3.4.19.12" evidence="5"/>
<keyword evidence="11" id="KW-0378">Hydrolase</keyword>
<evidence type="ECO:0000256" key="3">
    <source>
        <dbReference type="ARBA" id="ARBA00004556"/>
    </source>
</evidence>
<comment type="catalytic activity">
    <reaction evidence="1">
        <text>Thiol-dependent hydrolysis of ester, thioester, amide, peptide and isopeptide bonds formed by the C-terminal Gly of ubiquitin (a 76-residue protein attached to proteins as an intracellular targeting signal).</text>
        <dbReference type="EC" id="3.4.19.12"/>
    </reaction>
</comment>
<name>A0AAE0Z1U4_9GAST</name>
<dbReference type="Proteomes" id="UP001283361">
    <property type="component" value="Unassembled WGS sequence"/>
</dbReference>
<comment type="subcellular location">
    <subcellularLocation>
        <location evidence="2">Cytoplasm</location>
        <location evidence="2">Cytoskeleton</location>
        <location evidence="2">Microtubule organizing center</location>
        <location evidence="2">Centrosome</location>
    </subcellularLocation>
    <subcellularLocation>
        <location evidence="3">Cytoplasm</location>
        <location evidence="3">Perinuclear region</location>
    </subcellularLocation>
</comment>
<dbReference type="EMBL" id="JAWDGP010004927">
    <property type="protein sequence ID" value="KAK3761135.1"/>
    <property type="molecule type" value="Genomic_DNA"/>
</dbReference>
<evidence type="ECO:0000256" key="14">
    <source>
        <dbReference type="SAM" id="MobiDB-lite"/>
    </source>
</evidence>
<dbReference type="InterPro" id="IPR038765">
    <property type="entry name" value="Papain-like_cys_pep_sf"/>
</dbReference>
<evidence type="ECO:0000313" key="18">
    <source>
        <dbReference type="Proteomes" id="UP001283361"/>
    </source>
</evidence>
<comment type="similarity">
    <text evidence="4">Belongs to the peptidase C19 family.</text>
</comment>
<feature type="domain" description="USP" evidence="15">
    <location>
        <begin position="608"/>
        <end position="954"/>
    </location>
</feature>
<keyword evidence="7" id="KW-0597">Phosphoprotein</keyword>
<feature type="domain" description="CAP-Gly" evidence="16">
    <location>
        <begin position="521"/>
        <end position="554"/>
    </location>
</feature>
<dbReference type="SUPFAM" id="SSF54001">
    <property type="entry name" value="Cysteine proteinases"/>
    <property type="match status" value="1"/>
</dbReference>
<keyword evidence="9" id="KW-0479">Metal-binding</keyword>
<keyword evidence="13" id="KW-0862">Zinc</keyword>
<keyword evidence="12" id="KW-0788">Thiol protease</keyword>
<evidence type="ECO:0000256" key="7">
    <source>
        <dbReference type="ARBA" id="ARBA00022553"/>
    </source>
</evidence>
<dbReference type="GO" id="GO:0004843">
    <property type="term" value="F:cysteine-type deubiquitinase activity"/>
    <property type="evidence" value="ECO:0007669"/>
    <property type="project" value="UniProtKB-EC"/>
</dbReference>
<evidence type="ECO:0000256" key="8">
    <source>
        <dbReference type="ARBA" id="ARBA00022670"/>
    </source>
</evidence>
<dbReference type="Pfam" id="PF00443">
    <property type="entry name" value="UCH"/>
    <property type="match status" value="1"/>
</dbReference>
<evidence type="ECO:0000256" key="9">
    <source>
        <dbReference type="ARBA" id="ARBA00022723"/>
    </source>
</evidence>
<evidence type="ECO:0000259" key="15">
    <source>
        <dbReference type="PROSITE" id="PS50235"/>
    </source>
</evidence>
<evidence type="ECO:0000256" key="4">
    <source>
        <dbReference type="ARBA" id="ARBA00009085"/>
    </source>
</evidence>
<dbReference type="SMART" id="SM01052">
    <property type="entry name" value="CAP_GLY"/>
    <property type="match status" value="3"/>
</dbReference>
<dbReference type="GO" id="GO:0006508">
    <property type="term" value="P:proteolysis"/>
    <property type="evidence" value="ECO:0007669"/>
    <property type="project" value="UniProtKB-KW"/>
</dbReference>
<keyword evidence="6" id="KW-0963">Cytoplasm</keyword>
<dbReference type="PROSITE" id="PS50235">
    <property type="entry name" value="USP_3"/>
    <property type="match status" value="1"/>
</dbReference>
<evidence type="ECO:0000256" key="11">
    <source>
        <dbReference type="ARBA" id="ARBA00022801"/>
    </source>
</evidence>
<dbReference type="GO" id="GO:0048471">
    <property type="term" value="C:perinuclear region of cytoplasm"/>
    <property type="evidence" value="ECO:0007669"/>
    <property type="project" value="UniProtKB-SubCell"/>
</dbReference>
<dbReference type="Pfam" id="PF01302">
    <property type="entry name" value="CAP_GLY"/>
    <property type="match status" value="3"/>
</dbReference>
<organism evidence="17 18">
    <name type="scientific">Elysia crispata</name>
    <name type="common">lettuce slug</name>
    <dbReference type="NCBI Taxonomy" id="231223"/>
    <lineage>
        <taxon>Eukaryota</taxon>
        <taxon>Metazoa</taxon>
        <taxon>Spiralia</taxon>
        <taxon>Lophotrochozoa</taxon>
        <taxon>Mollusca</taxon>
        <taxon>Gastropoda</taxon>
        <taxon>Heterobranchia</taxon>
        <taxon>Euthyneura</taxon>
        <taxon>Panpulmonata</taxon>
        <taxon>Sacoglossa</taxon>
        <taxon>Placobranchoidea</taxon>
        <taxon>Plakobranchidae</taxon>
        <taxon>Elysia</taxon>
    </lineage>
</organism>
<keyword evidence="10" id="KW-0833">Ubl conjugation pathway</keyword>
<dbReference type="GO" id="GO:0016579">
    <property type="term" value="P:protein deubiquitination"/>
    <property type="evidence" value="ECO:0007669"/>
    <property type="project" value="InterPro"/>
</dbReference>